<keyword evidence="3" id="KW-1185">Reference proteome</keyword>
<gene>
    <name evidence="2" type="ORF">ZIOFF_052927</name>
</gene>
<name>A0A8J5KCL1_ZINOF</name>
<dbReference type="Pfam" id="PF12937">
    <property type="entry name" value="F-box-like"/>
    <property type="match status" value="1"/>
</dbReference>
<dbReference type="PANTHER" id="PTHR38926:SF12">
    <property type="entry name" value="F-BOX DOMAIN CONTAINING PROTEIN, EXPRESSED"/>
    <property type="match status" value="1"/>
</dbReference>
<organism evidence="2 3">
    <name type="scientific">Zingiber officinale</name>
    <name type="common">Ginger</name>
    <name type="synonym">Amomum zingiber</name>
    <dbReference type="NCBI Taxonomy" id="94328"/>
    <lineage>
        <taxon>Eukaryota</taxon>
        <taxon>Viridiplantae</taxon>
        <taxon>Streptophyta</taxon>
        <taxon>Embryophyta</taxon>
        <taxon>Tracheophyta</taxon>
        <taxon>Spermatophyta</taxon>
        <taxon>Magnoliopsida</taxon>
        <taxon>Liliopsida</taxon>
        <taxon>Zingiberales</taxon>
        <taxon>Zingiberaceae</taxon>
        <taxon>Zingiber</taxon>
    </lineage>
</organism>
<comment type="caution">
    <text evidence="2">The sequence shown here is derived from an EMBL/GenBank/DDBJ whole genome shotgun (WGS) entry which is preliminary data.</text>
</comment>
<dbReference type="EMBL" id="JACMSC010000015">
    <property type="protein sequence ID" value="KAG6484412.1"/>
    <property type="molecule type" value="Genomic_DNA"/>
</dbReference>
<evidence type="ECO:0000313" key="2">
    <source>
        <dbReference type="EMBL" id="KAG6484412.1"/>
    </source>
</evidence>
<feature type="domain" description="F-box" evidence="1">
    <location>
        <begin position="136"/>
        <end position="178"/>
    </location>
</feature>
<dbReference type="Proteomes" id="UP000734854">
    <property type="component" value="Unassembled WGS sequence"/>
</dbReference>
<dbReference type="Gene3D" id="1.20.1280.50">
    <property type="match status" value="1"/>
</dbReference>
<dbReference type="SUPFAM" id="SSF52047">
    <property type="entry name" value="RNI-like"/>
    <property type="match status" value="1"/>
</dbReference>
<dbReference type="InterPro" id="IPR001810">
    <property type="entry name" value="F-box_dom"/>
</dbReference>
<evidence type="ECO:0000313" key="3">
    <source>
        <dbReference type="Proteomes" id="UP000734854"/>
    </source>
</evidence>
<evidence type="ECO:0000259" key="1">
    <source>
        <dbReference type="Pfam" id="PF12937"/>
    </source>
</evidence>
<dbReference type="InterPro" id="IPR032675">
    <property type="entry name" value="LRR_dom_sf"/>
</dbReference>
<dbReference type="SUPFAM" id="SSF81383">
    <property type="entry name" value="F-box domain"/>
    <property type="match status" value="1"/>
</dbReference>
<protein>
    <recommendedName>
        <fullName evidence="1">F-box domain-containing protein</fullName>
    </recommendedName>
</protein>
<sequence length="538" mass="60882">MGGQVVGRVRYRDRRLRASRKRFFYCRINGRCSSGMRVEVNVISAAVCVDSASRTESSVASMAGTTSYKLAFGVVAPTATPNEQSTAALPPKKRVVKVFSVTLIRGRRRDAVTMATGKRAAGRENPNGRRWEDLNPELLVTIFQRLGVADLIAGVPFVCSSWRAATLDPLCWLELDFRDWIRIFQQIGVSPSCDLRSVFSHILRFAVARSRHLLKCIYFPSFVFDEDLFNVATSCPRLEYFDFPNGDSAMDAELFYNAITRLKFLRGMKVNERFIEFDVLQHVNQCCVHLTDLGVFSHGMDARMASIICESLPSIRKLEITDPALSSQAIIVFLDGLKELEHFDISGYKNSPITDVVLKKALRLKNFIWNSGIELGEFIDCSFCGPNIVMKESCRTSKSIFQSVEDVSSLFEFHELVDLREKHCIPQKSCKCLGLLDCSEDYSLHKPCMCMLKEKVMEWLTGKFPQHGLTSAVENTWAWVKVLLAIAWKTCRCSMGMRCLPVLRIRLLADSERHIVSWSKQSDDATKRVQTENKQVGK</sequence>
<dbReference type="PANTHER" id="PTHR38926">
    <property type="entry name" value="F-BOX DOMAIN CONTAINING PROTEIN, EXPRESSED"/>
    <property type="match status" value="1"/>
</dbReference>
<dbReference type="Gene3D" id="3.80.10.10">
    <property type="entry name" value="Ribonuclease Inhibitor"/>
    <property type="match status" value="1"/>
</dbReference>
<proteinExistence type="predicted"/>
<accession>A0A8J5KCL1</accession>
<dbReference type="InterPro" id="IPR036047">
    <property type="entry name" value="F-box-like_dom_sf"/>
</dbReference>
<dbReference type="AlphaFoldDB" id="A0A8J5KCL1"/>
<reference evidence="2 3" key="1">
    <citation type="submission" date="2020-08" db="EMBL/GenBank/DDBJ databases">
        <title>Plant Genome Project.</title>
        <authorList>
            <person name="Zhang R.-G."/>
        </authorList>
    </citation>
    <scope>NUCLEOTIDE SEQUENCE [LARGE SCALE GENOMIC DNA]</scope>
    <source>
        <tissue evidence="2">Rhizome</tissue>
    </source>
</reference>